<evidence type="ECO:0000313" key="2">
    <source>
        <dbReference type="EMBL" id="AKL83031.1"/>
    </source>
</evidence>
<dbReference type="EMBL" id="KP712800">
    <property type="protein sequence ID" value="AKL83031.1"/>
    <property type="molecule type" value="Genomic_DNA"/>
</dbReference>
<dbReference type="Gene3D" id="3.10.28.10">
    <property type="entry name" value="Homing endonucleases"/>
    <property type="match status" value="1"/>
</dbReference>
<gene>
    <name evidence="2" type="primary">orf148</name>
</gene>
<dbReference type="PANTHER" id="PTHR36181:SF2">
    <property type="entry name" value="INTRON-ENCODED ENDONUCLEASE AI3-RELATED"/>
    <property type="match status" value="1"/>
</dbReference>
<name>A0A0H3WKJ4_YEASX</name>
<dbReference type="AlphaFoldDB" id="A0A0H3WKJ4"/>
<feature type="signal peptide" evidence="1">
    <location>
        <begin position="1"/>
        <end position="24"/>
    </location>
</feature>
<dbReference type="InterPro" id="IPR027434">
    <property type="entry name" value="Homing_endonucl"/>
</dbReference>
<reference evidence="2" key="1">
    <citation type="journal article" date="2015" name="G3 (Bethesda)">
        <title>A Dynamic Mobile DNA Family in the Yeast Mitochondrial Genome.</title>
        <authorList>
            <person name="Wu B."/>
            <person name="Hao W."/>
        </authorList>
    </citation>
    <scope>NUCLEOTIDE SEQUENCE</scope>
    <source>
        <strain evidence="2">Y12</strain>
    </source>
</reference>
<feature type="chain" id="PRO_5005203808" description="Homing endonuclease LAGLIDADG domain-containing protein" evidence="1">
    <location>
        <begin position="25"/>
        <end position="148"/>
    </location>
</feature>
<keyword evidence="1" id="KW-0732">Signal</keyword>
<evidence type="ECO:0008006" key="3">
    <source>
        <dbReference type="Google" id="ProtNLM"/>
    </source>
</evidence>
<evidence type="ECO:0000256" key="1">
    <source>
        <dbReference type="SAM" id="SignalP"/>
    </source>
</evidence>
<dbReference type="InterPro" id="IPR051289">
    <property type="entry name" value="LAGLIDADG_Endonuclease"/>
</dbReference>
<dbReference type="SUPFAM" id="SSF55608">
    <property type="entry name" value="Homing endonucleases"/>
    <property type="match status" value="1"/>
</dbReference>
<accession>A0A0H3WKJ4</accession>
<dbReference type="PANTHER" id="PTHR36181">
    <property type="entry name" value="INTRON-ENCODED ENDONUCLEASE AI3-RELATED"/>
    <property type="match status" value="1"/>
</dbReference>
<keyword evidence="2" id="KW-0496">Mitochondrion</keyword>
<protein>
    <recommendedName>
        <fullName evidence="3">Homing endonuclease LAGLIDADG domain-containing protein</fullName>
    </recommendedName>
</protein>
<sequence length="148" mass="17439">MIKWTMINMNLLLMFLMIINNLILKNNNNNNYNNITKYNRNMELYSIQSPYIKNMNVIKRGYHTSLNNNLIIVQKNNNEDNLKLNNLEMNNFHKWLVGFTDGYGSFYMKGTENNFKFFYGFHLHKDDISCLVPAPAGTPGKENMLKMI</sequence>
<geneLocation type="mitochondrion" evidence="2"/>
<proteinExistence type="predicted"/>
<organism evidence="2">
    <name type="scientific">Saccharomyces cerevisiae</name>
    <name type="common">Baker's yeast</name>
    <dbReference type="NCBI Taxonomy" id="4932"/>
    <lineage>
        <taxon>Eukaryota</taxon>
        <taxon>Fungi</taxon>
        <taxon>Dikarya</taxon>
        <taxon>Ascomycota</taxon>
        <taxon>Saccharomycotina</taxon>
        <taxon>Saccharomycetes</taxon>
        <taxon>Saccharomycetales</taxon>
        <taxon>Saccharomycetaceae</taxon>
        <taxon>Saccharomyces</taxon>
    </lineage>
</organism>